<keyword evidence="2" id="KW-1185">Reference proteome</keyword>
<protein>
    <submittedName>
        <fullName evidence="1">Uncharacterized protein</fullName>
    </submittedName>
</protein>
<accession>A0A0D2EAV0</accession>
<sequence>MQRRPSLVPDLFHIKRTAVLESPPSVRTEVCGTYTSLESAQAAALQRLENEGYSRSSWEEYAENDLNSEASPSWQYSASVVVHARKDGEVHDIEIESTPNSLGVRARAGGGRVEDQLFYVLRTIESEDGSVNSEIRSIHLSKQAAVTAALGELVSGERNKDWYREYKEAASVNPRDGDAEGPEVVVNALGQTGERYVVSVTHES</sequence>
<dbReference type="GeneID" id="25329986"/>
<gene>
    <name evidence="1" type="ORF">PV05_08078</name>
</gene>
<dbReference type="AlphaFoldDB" id="A0A0D2EAV0"/>
<dbReference type="OrthoDB" id="4142517at2759"/>
<name>A0A0D2EAV0_9EURO</name>
<dbReference type="EMBL" id="KN847321">
    <property type="protein sequence ID" value="KIW52443.1"/>
    <property type="molecule type" value="Genomic_DNA"/>
</dbReference>
<dbReference type="RefSeq" id="XP_013313027.1">
    <property type="nucleotide sequence ID" value="XM_013457573.1"/>
</dbReference>
<reference evidence="1 2" key="1">
    <citation type="submission" date="2015-01" db="EMBL/GenBank/DDBJ databases">
        <title>The Genome Sequence of Exophiala xenobiotica CBS118157.</title>
        <authorList>
            <consortium name="The Broad Institute Genomics Platform"/>
            <person name="Cuomo C."/>
            <person name="de Hoog S."/>
            <person name="Gorbushina A."/>
            <person name="Stielow B."/>
            <person name="Teixiera M."/>
            <person name="Abouelleil A."/>
            <person name="Chapman S.B."/>
            <person name="Priest M."/>
            <person name="Young S.K."/>
            <person name="Wortman J."/>
            <person name="Nusbaum C."/>
            <person name="Birren B."/>
        </authorList>
    </citation>
    <scope>NUCLEOTIDE SEQUENCE [LARGE SCALE GENOMIC DNA]</scope>
    <source>
        <strain evidence="1 2">CBS 118157</strain>
    </source>
</reference>
<evidence type="ECO:0000313" key="2">
    <source>
        <dbReference type="Proteomes" id="UP000054342"/>
    </source>
</evidence>
<evidence type="ECO:0000313" key="1">
    <source>
        <dbReference type="EMBL" id="KIW52443.1"/>
    </source>
</evidence>
<dbReference type="Proteomes" id="UP000054342">
    <property type="component" value="Unassembled WGS sequence"/>
</dbReference>
<dbReference type="HOGENOM" id="CLU_1337537_0_0_1"/>
<organism evidence="1 2">
    <name type="scientific">Exophiala xenobiotica</name>
    <dbReference type="NCBI Taxonomy" id="348802"/>
    <lineage>
        <taxon>Eukaryota</taxon>
        <taxon>Fungi</taxon>
        <taxon>Dikarya</taxon>
        <taxon>Ascomycota</taxon>
        <taxon>Pezizomycotina</taxon>
        <taxon>Eurotiomycetes</taxon>
        <taxon>Chaetothyriomycetidae</taxon>
        <taxon>Chaetothyriales</taxon>
        <taxon>Herpotrichiellaceae</taxon>
        <taxon>Exophiala</taxon>
    </lineage>
</organism>
<proteinExistence type="predicted"/>